<dbReference type="EMBL" id="JAUSXB010000001">
    <property type="protein sequence ID" value="MDQ0672960.1"/>
    <property type="molecule type" value="Genomic_DNA"/>
</dbReference>
<comment type="caution">
    <text evidence="2">The sequence shown here is derived from an EMBL/GenBank/DDBJ whole genome shotgun (WGS) entry which is preliminary data.</text>
</comment>
<accession>A0ABU0PG66</accession>
<keyword evidence="1" id="KW-0472">Membrane</keyword>
<dbReference type="Proteomes" id="UP001236806">
    <property type="component" value="Unassembled WGS sequence"/>
</dbReference>
<evidence type="ECO:0000313" key="3">
    <source>
        <dbReference type="Proteomes" id="UP001236806"/>
    </source>
</evidence>
<dbReference type="RefSeq" id="WP_306633681.1">
    <property type="nucleotide sequence ID" value="NZ_JAUSXB010000001.1"/>
</dbReference>
<feature type="transmembrane region" description="Helical" evidence="1">
    <location>
        <begin position="12"/>
        <end position="32"/>
    </location>
</feature>
<protein>
    <submittedName>
        <fullName evidence="2">Uncharacterized protein</fullName>
    </submittedName>
</protein>
<evidence type="ECO:0000313" key="2">
    <source>
        <dbReference type="EMBL" id="MDQ0672960.1"/>
    </source>
</evidence>
<name>A0ABU0PG66_9MICC</name>
<keyword evidence="1" id="KW-0812">Transmembrane</keyword>
<keyword evidence="3" id="KW-1185">Reference proteome</keyword>
<reference evidence="2 3" key="1">
    <citation type="submission" date="2023-07" db="EMBL/GenBank/DDBJ databases">
        <title>Comparative genomics of wheat-associated soil bacteria to identify genetic determinants of phenazine resistance.</title>
        <authorList>
            <person name="Mouncey N."/>
        </authorList>
    </citation>
    <scope>NUCLEOTIDE SEQUENCE [LARGE SCALE GENOMIC DNA]</scope>
    <source>
        <strain evidence="2 3">W1I3</strain>
    </source>
</reference>
<organism evidence="2 3">
    <name type="scientific">Pseudarthrobacter siccitolerans</name>
    <dbReference type="NCBI Taxonomy" id="861266"/>
    <lineage>
        <taxon>Bacteria</taxon>
        <taxon>Bacillati</taxon>
        <taxon>Actinomycetota</taxon>
        <taxon>Actinomycetes</taxon>
        <taxon>Micrococcales</taxon>
        <taxon>Micrococcaceae</taxon>
        <taxon>Pseudarthrobacter</taxon>
    </lineage>
</organism>
<gene>
    <name evidence="2" type="ORF">QFZ36_000521</name>
</gene>
<sequence length="187" mass="22127">MMDFNPDTWGTVGQWASAVITGSAFFATFYVIRRDARVRLLAQARKVAYYRSQRGRFWNHTVHNLSDEPIFDVQLHVVVKGRSRELIAEKEILIPQEKLSPTEWFADSIDAEFRDNSGHWWRRTVNGKLHEVSRLQRALERGGHRVDRYGFGRTLLRSFGRKRRALAKRRMRARWRREDKRTIANDS</sequence>
<evidence type="ECO:0000256" key="1">
    <source>
        <dbReference type="SAM" id="Phobius"/>
    </source>
</evidence>
<proteinExistence type="predicted"/>
<keyword evidence="1" id="KW-1133">Transmembrane helix</keyword>